<dbReference type="Proteomes" id="UP000008460">
    <property type="component" value="Chromosome"/>
</dbReference>
<organism evidence="2 3">
    <name type="scientific">Cellulomonas fimi (strain ATCC 484 / DSM 20113 / JCM 1341 / CCUG 24087 / LMG 16345 / NBRC 15513 / NCIMB 8980 / NCTC 7547 / NRS-133)</name>
    <dbReference type="NCBI Taxonomy" id="590998"/>
    <lineage>
        <taxon>Bacteria</taxon>
        <taxon>Bacillati</taxon>
        <taxon>Actinomycetota</taxon>
        <taxon>Actinomycetes</taxon>
        <taxon>Micrococcales</taxon>
        <taxon>Cellulomonadaceae</taxon>
        <taxon>Cellulomonas</taxon>
    </lineage>
</organism>
<proteinExistence type="predicted"/>
<evidence type="ECO:0000259" key="1">
    <source>
        <dbReference type="Pfam" id="PF13338"/>
    </source>
</evidence>
<dbReference type="KEGG" id="cfi:Celf_0261"/>
<dbReference type="HOGENOM" id="CLU_052626_5_0_11"/>
<dbReference type="STRING" id="590998.Celf_0261"/>
<sequence>MRPPFVVPRDLLVLASRQGGLVSTAQADRAGVDGRRRATLVRAGTWVRVTRGVYDAGTVMVVDPDERRRRAAWLGMLAYGPDAVAVGACALALHGVAGLPPVITPQVALPGGRHAPGRGGIAVRCYGQTVPFASGRYGAGRVAALPAALVQAVPELPVRHGVAVLDDVLRRGLLSPQAVAAVRRSTGRRRGVRRVRPVWDLVDPRAESPLESFARLDCVMAGLAPDELQVVIRSSDSGRVLGRGDLGWDLGGGRWLIAEIDGRAVHEAPAALLQDRRRQNALLGTGRVEMLRFTAADLGPSGGLVATVRAHLQARGRDLRPPPSLAPRTG</sequence>
<dbReference type="Pfam" id="PF13338">
    <property type="entry name" value="AbiEi_4"/>
    <property type="match status" value="1"/>
</dbReference>
<evidence type="ECO:0000313" key="2">
    <source>
        <dbReference type="EMBL" id="AEE44406.1"/>
    </source>
</evidence>
<reference evidence="2 3" key="1">
    <citation type="submission" date="2011-04" db="EMBL/GenBank/DDBJ databases">
        <title>Complete sequence of Cellulomonas fimi ATCC 484.</title>
        <authorList>
            <consortium name="US DOE Joint Genome Institute"/>
            <person name="Lucas S."/>
            <person name="Han J."/>
            <person name="Lapidus A."/>
            <person name="Cheng J.-F."/>
            <person name="Goodwin L."/>
            <person name="Pitluck S."/>
            <person name="Peters L."/>
            <person name="Chertkov O."/>
            <person name="Detter J.C."/>
            <person name="Han C."/>
            <person name="Tapia R."/>
            <person name="Land M."/>
            <person name="Hauser L."/>
            <person name="Kyrpides N."/>
            <person name="Ivanova N."/>
            <person name="Ovchinnikova G."/>
            <person name="Pagani I."/>
            <person name="Mead D."/>
            <person name="Brumm P."/>
            <person name="Woyke T."/>
        </authorList>
    </citation>
    <scope>NUCLEOTIDE SEQUENCE [LARGE SCALE GENOMIC DNA]</scope>
    <source>
        <strain evidence="3">ATCC 484 / DSM 20113 / JCM 1341 / NBRC 15513 / NCIMB 8980 / NCTC 7547</strain>
    </source>
</reference>
<dbReference type="eggNOG" id="COG5340">
    <property type="taxonomic scope" value="Bacteria"/>
</dbReference>
<dbReference type="EMBL" id="CP002666">
    <property type="protein sequence ID" value="AEE44406.1"/>
    <property type="molecule type" value="Genomic_DNA"/>
</dbReference>
<gene>
    <name evidence="2" type="ordered locus">Celf_0261</name>
</gene>
<accession>F4H694</accession>
<protein>
    <recommendedName>
        <fullName evidence="1">AbiEi antitoxin N-terminal domain-containing protein</fullName>
    </recommendedName>
</protein>
<evidence type="ECO:0000313" key="3">
    <source>
        <dbReference type="Proteomes" id="UP000008460"/>
    </source>
</evidence>
<keyword evidence="3" id="KW-1185">Reference proteome</keyword>
<feature type="domain" description="AbiEi antitoxin N-terminal" evidence="1">
    <location>
        <begin position="11"/>
        <end position="54"/>
    </location>
</feature>
<name>F4H694_CELFA</name>
<dbReference type="AlphaFoldDB" id="F4H694"/>
<dbReference type="RefSeq" id="WP_013769436.1">
    <property type="nucleotide sequence ID" value="NC_015514.1"/>
</dbReference>
<dbReference type="InterPro" id="IPR025159">
    <property type="entry name" value="AbiEi_N"/>
</dbReference>